<dbReference type="RefSeq" id="WP_089907956.1">
    <property type="nucleotide sequence ID" value="NZ_FOFV01000001.1"/>
</dbReference>
<dbReference type="GO" id="GO:0046872">
    <property type="term" value="F:metal ion binding"/>
    <property type="evidence" value="ECO:0007669"/>
    <property type="project" value="InterPro"/>
</dbReference>
<protein>
    <submittedName>
        <fullName evidence="3">TIGR03083 family protein</fullName>
    </submittedName>
</protein>
<evidence type="ECO:0000259" key="2">
    <source>
        <dbReference type="Pfam" id="PF11716"/>
    </source>
</evidence>
<dbReference type="STRING" id="65499.SAMN04488000_101201"/>
<dbReference type="NCBIfam" id="TIGR03083">
    <property type="entry name" value="maleylpyruvate isomerase family mycothiol-dependent enzyme"/>
    <property type="match status" value="1"/>
</dbReference>
<gene>
    <name evidence="3" type="ORF">SAMN04488000_101201</name>
</gene>
<dbReference type="Pfam" id="PF11716">
    <property type="entry name" value="MDMPI_N"/>
    <property type="match status" value="1"/>
</dbReference>
<accession>A0A1H9AKU3</accession>
<evidence type="ECO:0000313" key="4">
    <source>
        <dbReference type="Proteomes" id="UP000199503"/>
    </source>
</evidence>
<reference evidence="4" key="1">
    <citation type="submission" date="2016-10" db="EMBL/GenBank/DDBJ databases">
        <authorList>
            <person name="Varghese N."/>
            <person name="Submissions S."/>
        </authorList>
    </citation>
    <scope>NUCLEOTIDE SEQUENCE [LARGE SCALE GENOMIC DNA]</scope>
    <source>
        <strain evidence="4">DSM 44437</strain>
    </source>
</reference>
<dbReference type="Proteomes" id="UP000199503">
    <property type="component" value="Unassembled WGS sequence"/>
</dbReference>
<dbReference type="Pfam" id="PF07398">
    <property type="entry name" value="MDMPI_C"/>
    <property type="match status" value="1"/>
</dbReference>
<proteinExistence type="predicted"/>
<keyword evidence="4" id="KW-1185">Reference proteome</keyword>
<dbReference type="PANTHER" id="PTHR40758:SF1">
    <property type="entry name" value="CONSERVED PROTEIN"/>
    <property type="match status" value="1"/>
</dbReference>
<dbReference type="GO" id="GO:0005886">
    <property type="term" value="C:plasma membrane"/>
    <property type="evidence" value="ECO:0007669"/>
    <property type="project" value="TreeGrafter"/>
</dbReference>
<dbReference type="InterPro" id="IPR024344">
    <property type="entry name" value="MDMPI_metal-binding"/>
</dbReference>
<dbReference type="InterPro" id="IPR017517">
    <property type="entry name" value="Maleyloyr_isom"/>
</dbReference>
<dbReference type="EMBL" id="FOFV01000001">
    <property type="protein sequence ID" value="SEP77366.1"/>
    <property type="molecule type" value="Genomic_DNA"/>
</dbReference>
<name>A0A1H9AKU3_9PSEU</name>
<feature type="domain" description="Mycothiol-dependent maleylpyruvate isomerase metal-binding" evidence="2">
    <location>
        <begin position="12"/>
        <end position="139"/>
    </location>
</feature>
<dbReference type="Gene3D" id="1.20.120.450">
    <property type="entry name" value="dinb family like domain"/>
    <property type="match status" value="1"/>
</dbReference>
<feature type="domain" description="MDMPI C-terminal" evidence="1">
    <location>
        <begin position="153"/>
        <end position="248"/>
    </location>
</feature>
<dbReference type="OrthoDB" id="3671213at2"/>
<organism evidence="3 4">
    <name type="scientific">Lentzea albida</name>
    <dbReference type="NCBI Taxonomy" id="65499"/>
    <lineage>
        <taxon>Bacteria</taxon>
        <taxon>Bacillati</taxon>
        <taxon>Actinomycetota</taxon>
        <taxon>Actinomycetes</taxon>
        <taxon>Pseudonocardiales</taxon>
        <taxon>Pseudonocardiaceae</taxon>
        <taxon>Lentzea</taxon>
    </lineage>
</organism>
<dbReference type="AlphaFoldDB" id="A0A1H9AKU3"/>
<dbReference type="SUPFAM" id="SSF109854">
    <property type="entry name" value="DinB/YfiT-like putative metalloenzymes"/>
    <property type="match status" value="1"/>
</dbReference>
<evidence type="ECO:0000259" key="1">
    <source>
        <dbReference type="Pfam" id="PF07398"/>
    </source>
</evidence>
<sequence>MGSLDYGERLATIVSETSLLVAGIEGADLSVPVPATPSWSLNQLLRHVGYAHRWVAQMVGERFPEIDRSLSKAHSVEEYAGETAAELSPWLVEGAALIADTMASVAPHDMIAVLRPGRPGPDFWSTRMAQETVMHRFDAFEALGLPFSVPDRIAEDALHEWMTTIVEIIFDLRPAASALLGSSRLHFEATDSPQNWTVDLTGSAPVVVQERQEAAVTARGPAFDLVLALYQRRGAEGLEVRGDSGLLGKFLDAMRF</sequence>
<dbReference type="InterPro" id="IPR034660">
    <property type="entry name" value="DinB/YfiT-like"/>
</dbReference>
<dbReference type="InterPro" id="IPR010872">
    <property type="entry name" value="MDMPI_C-term_domain"/>
</dbReference>
<evidence type="ECO:0000313" key="3">
    <source>
        <dbReference type="EMBL" id="SEP77366.1"/>
    </source>
</evidence>
<dbReference type="PANTHER" id="PTHR40758">
    <property type="entry name" value="CONSERVED PROTEIN"/>
    <property type="match status" value="1"/>
</dbReference>